<dbReference type="InterPro" id="IPR053237">
    <property type="entry name" value="Natterin_C"/>
</dbReference>
<proteinExistence type="predicted"/>
<reference evidence="2 3" key="1">
    <citation type="journal article" date="2023" name="G3 (Bethesda)">
        <title>A chromosome-length genome assembly and annotation of blackberry (Rubus argutus, cv. 'Hillquist').</title>
        <authorList>
            <person name="Bruna T."/>
            <person name="Aryal R."/>
            <person name="Dudchenko O."/>
            <person name="Sargent D.J."/>
            <person name="Mead D."/>
            <person name="Buti M."/>
            <person name="Cavallini A."/>
            <person name="Hytonen T."/>
            <person name="Andres J."/>
            <person name="Pham M."/>
            <person name="Weisz D."/>
            <person name="Mascagni F."/>
            <person name="Usai G."/>
            <person name="Natali L."/>
            <person name="Bassil N."/>
            <person name="Fernandez G.E."/>
            <person name="Lomsadze A."/>
            <person name="Armour M."/>
            <person name="Olukolu B."/>
            <person name="Poorten T."/>
            <person name="Britton C."/>
            <person name="Davik J."/>
            <person name="Ashrafi H."/>
            <person name="Aiden E.L."/>
            <person name="Borodovsky M."/>
            <person name="Worthington M."/>
        </authorList>
    </citation>
    <scope>NUCLEOTIDE SEQUENCE [LARGE SCALE GENOMIC DNA]</scope>
    <source>
        <strain evidence="2">PI 553951</strain>
    </source>
</reference>
<dbReference type="AlphaFoldDB" id="A0AAW1YQ25"/>
<organism evidence="2 3">
    <name type="scientific">Rubus argutus</name>
    <name type="common">Southern blackberry</name>
    <dbReference type="NCBI Taxonomy" id="59490"/>
    <lineage>
        <taxon>Eukaryota</taxon>
        <taxon>Viridiplantae</taxon>
        <taxon>Streptophyta</taxon>
        <taxon>Embryophyta</taxon>
        <taxon>Tracheophyta</taxon>
        <taxon>Spermatophyta</taxon>
        <taxon>Magnoliopsida</taxon>
        <taxon>eudicotyledons</taxon>
        <taxon>Gunneridae</taxon>
        <taxon>Pentapetalae</taxon>
        <taxon>rosids</taxon>
        <taxon>fabids</taxon>
        <taxon>Rosales</taxon>
        <taxon>Rosaceae</taxon>
        <taxon>Rosoideae</taxon>
        <taxon>Rosoideae incertae sedis</taxon>
        <taxon>Rubus</taxon>
    </lineage>
</organism>
<dbReference type="PANTHER" id="PTHR39244">
    <property type="entry name" value="NATTERIN-4"/>
    <property type="match status" value="1"/>
</dbReference>
<evidence type="ECO:0000259" key="1">
    <source>
        <dbReference type="Pfam" id="PF07468"/>
    </source>
</evidence>
<accession>A0AAW1YQ25</accession>
<sequence length="260" mass="28809">MAGRVQPLTDGRIININSGKQGDLFKGVGGDVFTGVGGNVFKGVGGDVINVHGDYISGEEKIRLPKFVVLKSKYEGRCLRLTENDGSLPTGFLKFEGSEVATEEAKFELVPSKSGKELVHLRCCYNNKYLPAHIRYFGGLHGGSGAPDKDVFNVYTLVAWESLERKINKAVLPRFVVLKSMYNNKYLSLTKNDPLLPTGFLKFDGEEVGNPLVKFEVEKAKIGNRWVHIRCCYNKKYLVRENTPIGTCCYINKTLDCCGG</sequence>
<dbReference type="Gene3D" id="2.80.10.50">
    <property type="match status" value="2"/>
</dbReference>
<feature type="domain" description="Agglutinin" evidence="1">
    <location>
        <begin position="171"/>
        <end position="241"/>
    </location>
</feature>
<keyword evidence="3" id="KW-1185">Reference proteome</keyword>
<dbReference type="PANTHER" id="PTHR39244:SF5">
    <property type="entry name" value="NATTERIN-3-LIKE"/>
    <property type="match status" value="1"/>
</dbReference>
<dbReference type="Proteomes" id="UP001457282">
    <property type="component" value="Unassembled WGS sequence"/>
</dbReference>
<dbReference type="InterPro" id="IPR008998">
    <property type="entry name" value="Agglutinin"/>
</dbReference>
<comment type="caution">
    <text evidence="2">The sequence shown here is derived from an EMBL/GenBank/DDBJ whole genome shotgun (WGS) entry which is preliminary data.</text>
</comment>
<dbReference type="InterPro" id="IPR036242">
    <property type="entry name" value="Agglutinin_dom_sf"/>
</dbReference>
<name>A0AAW1YQ25_RUBAR</name>
<dbReference type="Pfam" id="PF07468">
    <property type="entry name" value="Agglutinin"/>
    <property type="match status" value="1"/>
</dbReference>
<dbReference type="SUPFAM" id="SSF50382">
    <property type="entry name" value="Agglutinin"/>
    <property type="match status" value="2"/>
</dbReference>
<dbReference type="EMBL" id="JBEDUW010000001">
    <property type="protein sequence ID" value="KAK9950653.1"/>
    <property type="molecule type" value="Genomic_DNA"/>
</dbReference>
<evidence type="ECO:0000313" key="3">
    <source>
        <dbReference type="Proteomes" id="UP001457282"/>
    </source>
</evidence>
<gene>
    <name evidence="2" type="ORF">M0R45_006130</name>
</gene>
<protein>
    <recommendedName>
        <fullName evidence="1">Agglutinin domain-containing protein</fullName>
    </recommendedName>
</protein>
<evidence type="ECO:0000313" key="2">
    <source>
        <dbReference type="EMBL" id="KAK9950653.1"/>
    </source>
</evidence>